<evidence type="ECO:0000313" key="1">
    <source>
        <dbReference type="EMBL" id="DAF64322.1"/>
    </source>
</evidence>
<reference evidence="1" key="1">
    <citation type="journal article" date="2021" name="Proc. Natl. Acad. Sci. U.S.A.">
        <title>A Catalog of Tens of Thousands of Viruses from Human Metagenomes Reveals Hidden Associations with Chronic Diseases.</title>
        <authorList>
            <person name="Tisza M.J."/>
            <person name="Buck C.B."/>
        </authorList>
    </citation>
    <scope>NUCLEOTIDE SEQUENCE</scope>
    <source>
        <strain evidence="1">Ct2m58</strain>
    </source>
</reference>
<dbReference type="EMBL" id="BK032856">
    <property type="protein sequence ID" value="DAF64322.1"/>
    <property type="molecule type" value="Genomic_DNA"/>
</dbReference>
<protein>
    <submittedName>
        <fullName evidence="1">Uncharacterized protein</fullName>
    </submittedName>
</protein>
<accession>A0A8S5TMQ1</accession>
<organism evidence="1">
    <name type="scientific">Podoviridae sp. ct2m58</name>
    <dbReference type="NCBI Taxonomy" id="2827721"/>
    <lineage>
        <taxon>Viruses</taxon>
        <taxon>Duplodnaviria</taxon>
        <taxon>Heunggongvirae</taxon>
        <taxon>Uroviricota</taxon>
        <taxon>Caudoviricetes</taxon>
    </lineage>
</organism>
<sequence>MYFAKLPILVISFTVNLQCPGPSFIRRPLDICSRYLVFINLILQCIPK</sequence>
<proteinExistence type="predicted"/>
<name>A0A8S5TMQ1_9CAUD</name>